<dbReference type="InterPro" id="IPR032821">
    <property type="entry name" value="PKS_assoc"/>
</dbReference>
<accession>A0ABY7PYR5</accession>
<dbReference type="Gene3D" id="3.40.47.10">
    <property type="match status" value="1"/>
</dbReference>
<organism evidence="10 11">
    <name type="scientific">Kitasatospora cathayae</name>
    <dbReference type="NCBI Taxonomy" id="3004092"/>
    <lineage>
        <taxon>Bacteria</taxon>
        <taxon>Bacillati</taxon>
        <taxon>Actinomycetota</taxon>
        <taxon>Actinomycetes</taxon>
        <taxon>Kitasatosporales</taxon>
        <taxon>Streptomycetaceae</taxon>
        <taxon>Kitasatospora</taxon>
    </lineage>
</organism>
<evidence type="ECO:0000256" key="1">
    <source>
        <dbReference type="ARBA" id="ARBA00001957"/>
    </source>
</evidence>
<dbReference type="Gene3D" id="3.30.70.3290">
    <property type="match status" value="1"/>
</dbReference>
<dbReference type="PROSITE" id="PS00606">
    <property type="entry name" value="KS3_1"/>
    <property type="match status" value="1"/>
</dbReference>
<dbReference type="InterPro" id="IPR036291">
    <property type="entry name" value="NAD(P)-bd_dom_sf"/>
</dbReference>
<name>A0ABY7PYR5_9ACTN</name>
<evidence type="ECO:0000256" key="6">
    <source>
        <dbReference type="ARBA" id="ARBA00023268"/>
    </source>
</evidence>
<dbReference type="Pfam" id="PF16197">
    <property type="entry name" value="KAsynt_C_assoc"/>
    <property type="match status" value="1"/>
</dbReference>
<dbReference type="Pfam" id="PF00698">
    <property type="entry name" value="Acyl_transf_1"/>
    <property type="match status" value="1"/>
</dbReference>
<evidence type="ECO:0000259" key="8">
    <source>
        <dbReference type="PROSITE" id="PS50075"/>
    </source>
</evidence>
<dbReference type="Pfam" id="PF08659">
    <property type="entry name" value="KR"/>
    <property type="match status" value="1"/>
</dbReference>
<gene>
    <name evidence="10" type="ORF">O1G21_06720</name>
</gene>
<keyword evidence="2" id="KW-0596">Phosphopantetheine</keyword>
<dbReference type="Gene3D" id="1.10.1200.10">
    <property type="entry name" value="ACP-like"/>
    <property type="match status" value="1"/>
</dbReference>
<dbReference type="SMART" id="SM00827">
    <property type="entry name" value="PKS_AT"/>
    <property type="match status" value="1"/>
</dbReference>
<keyword evidence="6" id="KW-0511">Multifunctional enzyme</keyword>
<dbReference type="SMART" id="SM00822">
    <property type="entry name" value="PKS_KR"/>
    <property type="match status" value="1"/>
</dbReference>
<keyword evidence="7" id="KW-0012">Acyltransferase</keyword>
<dbReference type="SUPFAM" id="SSF52151">
    <property type="entry name" value="FabD/lysophospholipase-like"/>
    <property type="match status" value="1"/>
</dbReference>
<dbReference type="SMART" id="SM01294">
    <property type="entry name" value="PKS_PP_betabranch"/>
    <property type="match status" value="1"/>
</dbReference>
<comment type="cofactor">
    <cofactor evidence="1">
        <name>pantetheine 4'-phosphate</name>
        <dbReference type="ChEBI" id="CHEBI:47942"/>
    </cofactor>
</comment>
<sequence>MSNEEKLRYFLKRVSTELEQTQERFRDSESRDHEPLAVIAMGCRFPGGANSPEELWRLLVSGGDAMTGFPTDRGWDLTSLLSPAAEGGSHARQAGFLPDAADFDAGFFGISPREALAMDPQQRLLLETSWEAFERAGIDPGSLRGGRTGVFVGTNGQDYAPVAINSTDDLAGHIMTGNAASVLSGRLSYVYGLEGPAVTVDTACSASLVALHLAAQSLRRRECGLALVGGATVMSMPTLFTEFSRQGGLARDGRCKAFSAAADGTGWGEGAGILLLERLSDARRNGHQVLAVIRGSAVNQDGASNGITAPNGPSQQRVIEQALGNARLTADQVDAVEAHGTGTQLGDPIEAQALIATYGRKRPADRPLWLGSVKSNLGHTQAAAGVAGVIKMVLALRHGVLPRTLYVEEPTPQVDWSAGTVRILTENVEWPRTDRPRRAGVSSFGISGTNAHVILEEAPPVERSEGAEVVPAPGRAVPMVVSAPDEAGLRAQAGSLRTFLADRPELTLPSVGYSLATTRAVLDRRAAVVAGDREGLLRGLESLAEGRPCQEVVDSAASAGKLAFLFTGQGSQRLGMGRELYGAFPVFAGAFDAVCAELDGHLDGSVRDVVFGDDAELLNRTVWAQAGLFALEVALFRLLESWGITSDLLLGHSIGEVVAAHVAGVFSLEDAAALVAARGRLMQALPAGGAMLAVAVDQQTAVELLAGCEGLVDVAAVNGPRSVVLSGDAGAIGEIEQAALVAGHRVKRLSVSHAFHSPLMEPMLAEFGTVVSALKADEPRIPVVSNVTGALATAEELTSPDYWVRHVRQAVLFHDGVRTASQLGATRFVELGPDGVLTALAQDCLTDTATHAFTPLLRRDRPEDQAVAAALGALHCWGVTVDWRAVYGDSGAHRVELPTYPFQRERYWPRTAPTAGSFASAVPSSADLQYRAVWQPVGDPGAATLDGTWLVLGAERATVGAALAERGATVISADLADAALTRRDLAVRLREVIGGDEELAGVLRLPSAVGESGLTEVLLLQQALGDAGIDAPLWCATRGAVAVGPAERLADPAQAQVWGLGRAAALEAPDRWGGLIDVPQAFDEASLARMCDALTGAGGEDQLAVRADGLYVRRLVRAQRAAAPVGEWRPSGTVLITGGTGALGGHLARRLADLGAEHLLLTSRRGTGAAGADALVAELEERGTRVTVAACDVADREQLAALLATVPEEFPLTAVMHTAGVLDDGVLDSLTPDRLATVLRPKVAATLNLHELTLTQELSAFVLYSSFSGAVGGSGQANYAAANAFLDAFAEQRRADGLPATAIAWGAWDGGGMAAGEAAVSERLSRHGVRAMAPGRALDGLQQALDHGDACLAVVDIDWGRFAPGFTAVRPSPLLSAIPEAAPRAADGPGPREALTTLPDEDRLPALLDLVRAQAAAVLGHGSADKVEATRPFRDLGFDSLMAVDLRNVLGAATGLALPATVVFDHPNPQALARFLDTELGGTAVTRVLADLGRLEGALPGLDPDALHTEVVGRLEALLAAARAAAGIHGPLGSHESDESAESPALDSADDLFAYIDQKYGTR</sequence>
<keyword evidence="4" id="KW-0808">Transferase</keyword>
<dbReference type="InterPro" id="IPR057326">
    <property type="entry name" value="KR_dom"/>
</dbReference>
<protein>
    <submittedName>
        <fullName evidence="10">Type I polyketide synthase</fullName>
    </submittedName>
</protein>
<dbReference type="SUPFAM" id="SSF51735">
    <property type="entry name" value="NAD(P)-binding Rossmann-fold domains"/>
    <property type="match status" value="2"/>
</dbReference>
<keyword evidence="11" id="KW-1185">Reference proteome</keyword>
<dbReference type="SUPFAM" id="SSF55048">
    <property type="entry name" value="Probable ACP-binding domain of malonyl-CoA ACP transacylase"/>
    <property type="match status" value="1"/>
</dbReference>
<dbReference type="Gene3D" id="3.40.366.10">
    <property type="entry name" value="Malonyl-Coenzyme A Acyl Carrier Protein, domain 2"/>
    <property type="match status" value="1"/>
</dbReference>
<dbReference type="InterPro" id="IPR016035">
    <property type="entry name" value="Acyl_Trfase/lysoPLipase"/>
</dbReference>
<dbReference type="InterPro" id="IPR036736">
    <property type="entry name" value="ACP-like_sf"/>
</dbReference>
<dbReference type="InterPro" id="IPR020806">
    <property type="entry name" value="PKS_PP-bd"/>
</dbReference>
<feature type="domain" description="Carrier" evidence="8">
    <location>
        <begin position="1405"/>
        <end position="1480"/>
    </location>
</feature>
<dbReference type="Proteomes" id="UP001212821">
    <property type="component" value="Chromosome"/>
</dbReference>
<dbReference type="CDD" id="cd00833">
    <property type="entry name" value="PKS"/>
    <property type="match status" value="1"/>
</dbReference>
<feature type="domain" description="Ketosynthase family 3 (KS3)" evidence="9">
    <location>
        <begin position="33"/>
        <end position="457"/>
    </location>
</feature>
<dbReference type="RefSeq" id="WP_270141627.1">
    <property type="nucleotide sequence ID" value="NZ_CP115450.1"/>
</dbReference>
<dbReference type="InterPro" id="IPR016036">
    <property type="entry name" value="Malonyl_transacylase_ACP-bd"/>
</dbReference>
<dbReference type="InterPro" id="IPR015083">
    <property type="entry name" value="NorB/c/GfsB-D-like_docking"/>
</dbReference>
<dbReference type="SMART" id="SM00825">
    <property type="entry name" value="PKS_KS"/>
    <property type="match status" value="1"/>
</dbReference>
<dbReference type="InterPro" id="IPR020841">
    <property type="entry name" value="PKS_Beta-ketoAc_synthase_dom"/>
</dbReference>
<dbReference type="CDD" id="cd08952">
    <property type="entry name" value="KR_1_SDR_x"/>
    <property type="match status" value="1"/>
</dbReference>
<dbReference type="InterPro" id="IPR014030">
    <property type="entry name" value="Ketoacyl_synth_N"/>
</dbReference>
<dbReference type="InterPro" id="IPR050091">
    <property type="entry name" value="PKS_NRPS_Biosynth_Enz"/>
</dbReference>
<dbReference type="Pfam" id="PF00109">
    <property type="entry name" value="ketoacyl-synt"/>
    <property type="match status" value="1"/>
</dbReference>
<dbReference type="InterPro" id="IPR016039">
    <property type="entry name" value="Thiolase-like"/>
</dbReference>
<dbReference type="InterPro" id="IPR018201">
    <property type="entry name" value="Ketoacyl_synth_AS"/>
</dbReference>
<dbReference type="PANTHER" id="PTHR43775">
    <property type="entry name" value="FATTY ACID SYNTHASE"/>
    <property type="match status" value="1"/>
</dbReference>
<dbReference type="Pfam" id="PF00550">
    <property type="entry name" value="PP-binding"/>
    <property type="match status" value="1"/>
</dbReference>
<keyword evidence="5" id="KW-0045">Antibiotic biosynthesis</keyword>
<dbReference type="PROSITE" id="PS50075">
    <property type="entry name" value="CARRIER"/>
    <property type="match status" value="1"/>
</dbReference>
<proteinExistence type="predicted"/>
<dbReference type="Pfam" id="PF02801">
    <property type="entry name" value="Ketoacyl-synt_C"/>
    <property type="match status" value="1"/>
</dbReference>
<evidence type="ECO:0000256" key="7">
    <source>
        <dbReference type="ARBA" id="ARBA00023315"/>
    </source>
</evidence>
<evidence type="ECO:0000313" key="11">
    <source>
        <dbReference type="Proteomes" id="UP001212821"/>
    </source>
</evidence>
<dbReference type="PANTHER" id="PTHR43775:SF51">
    <property type="entry name" value="INACTIVE PHENOLPHTHIOCEROL SYNTHESIS POLYKETIDE SYNTHASE TYPE I PKS1-RELATED"/>
    <property type="match status" value="1"/>
</dbReference>
<dbReference type="InterPro" id="IPR013968">
    <property type="entry name" value="PKS_KR"/>
</dbReference>
<dbReference type="Gene3D" id="3.40.50.720">
    <property type="entry name" value="NAD(P)-binding Rossmann-like Domain"/>
    <property type="match status" value="1"/>
</dbReference>
<reference evidence="11" key="1">
    <citation type="submission" date="2022-12" db="EMBL/GenBank/DDBJ databases">
        <authorList>
            <person name="Mo P."/>
        </authorList>
    </citation>
    <scope>NUCLEOTIDE SEQUENCE [LARGE SCALE GENOMIC DNA]</scope>
    <source>
        <strain evidence="11">HUAS 3-15</strain>
    </source>
</reference>
<evidence type="ECO:0000256" key="5">
    <source>
        <dbReference type="ARBA" id="ARBA00023194"/>
    </source>
</evidence>
<keyword evidence="3" id="KW-0597">Phosphoprotein</keyword>
<dbReference type="EMBL" id="CP115450">
    <property type="protein sequence ID" value="WBP85573.1"/>
    <property type="molecule type" value="Genomic_DNA"/>
</dbReference>
<evidence type="ECO:0000256" key="4">
    <source>
        <dbReference type="ARBA" id="ARBA00022679"/>
    </source>
</evidence>
<evidence type="ECO:0000256" key="3">
    <source>
        <dbReference type="ARBA" id="ARBA00022553"/>
    </source>
</evidence>
<dbReference type="SUPFAM" id="SSF53901">
    <property type="entry name" value="Thiolase-like"/>
    <property type="match status" value="1"/>
</dbReference>
<dbReference type="SMART" id="SM00823">
    <property type="entry name" value="PKS_PP"/>
    <property type="match status" value="1"/>
</dbReference>
<evidence type="ECO:0000259" key="9">
    <source>
        <dbReference type="PROSITE" id="PS52004"/>
    </source>
</evidence>
<evidence type="ECO:0000256" key="2">
    <source>
        <dbReference type="ARBA" id="ARBA00022450"/>
    </source>
</evidence>
<dbReference type="Pfam" id="PF08990">
    <property type="entry name" value="Docking"/>
    <property type="match status" value="1"/>
</dbReference>
<dbReference type="SUPFAM" id="SSF47336">
    <property type="entry name" value="ACP-like"/>
    <property type="match status" value="1"/>
</dbReference>
<dbReference type="InterPro" id="IPR014043">
    <property type="entry name" value="Acyl_transferase_dom"/>
</dbReference>
<evidence type="ECO:0000313" key="10">
    <source>
        <dbReference type="EMBL" id="WBP85573.1"/>
    </source>
</evidence>
<dbReference type="InterPro" id="IPR014031">
    <property type="entry name" value="Ketoacyl_synth_C"/>
</dbReference>
<dbReference type="InterPro" id="IPR009081">
    <property type="entry name" value="PP-bd_ACP"/>
</dbReference>
<dbReference type="InterPro" id="IPR001227">
    <property type="entry name" value="Ac_transferase_dom_sf"/>
</dbReference>
<dbReference type="PROSITE" id="PS52004">
    <property type="entry name" value="KS3_2"/>
    <property type="match status" value="1"/>
</dbReference>